<organism evidence="2 3">
    <name type="scientific">Streptomyces celluloflavus</name>
    <dbReference type="NCBI Taxonomy" id="58344"/>
    <lineage>
        <taxon>Bacteria</taxon>
        <taxon>Bacillati</taxon>
        <taxon>Actinomycetota</taxon>
        <taxon>Actinomycetes</taxon>
        <taxon>Kitasatosporales</taxon>
        <taxon>Streptomycetaceae</taxon>
        <taxon>Streptomyces</taxon>
    </lineage>
</organism>
<keyword evidence="3" id="KW-1185">Reference proteome</keyword>
<name>A0ABW7R460_9ACTN</name>
<dbReference type="Gene3D" id="1.20.1290.10">
    <property type="entry name" value="AhpD-like"/>
    <property type="match status" value="1"/>
</dbReference>
<feature type="domain" description="Carboxymuconolactone decarboxylase-like" evidence="1">
    <location>
        <begin position="39"/>
        <end position="104"/>
    </location>
</feature>
<reference evidence="2 3" key="1">
    <citation type="submission" date="2024-10" db="EMBL/GenBank/DDBJ databases">
        <title>The Natural Products Discovery Center: Release of the First 8490 Sequenced Strains for Exploring Actinobacteria Biosynthetic Diversity.</title>
        <authorList>
            <person name="Kalkreuter E."/>
            <person name="Kautsar S.A."/>
            <person name="Yang D."/>
            <person name="Bader C.D."/>
            <person name="Teijaro C.N."/>
            <person name="Fluegel L."/>
            <person name="Davis C.M."/>
            <person name="Simpson J.R."/>
            <person name="Lauterbach L."/>
            <person name="Steele A.D."/>
            <person name="Gui C."/>
            <person name="Meng S."/>
            <person name="Li G."/>
            <person name="Viehrig K."/>
            <person name="Ye F."/>
            <person name="Su P."/>
            <person name="Kiefer A.F."/>
            <person name="Nichols A."/>
            <person name="Cepeda A.J."/>
            <person name="Yan W."/>
            <person name="Fan B."/>
            <person name="Jiang Y."/>
            <person name="Adhikari A."/>
            <person name="Zheng C.-J."/>
            <person name="Schuster L."/>
            <person name="Cowan T.M."/>
            <person name="Smanski M.J."/>
            <person name="Chevrette M.G."/>
            <person name="De Carvalho L.P.S."/>
            <person name="Shen B."/>
        </authorList>
    </citation>
    <scope>NUCLEOTIDE SEQUENCE [LARGE SCALE GENOMIC DNA]</scope>
    <source>
        <strain evidence="2 3">NPDC018013</strain>
    </source>
</reference>
<dbReference type="RefSeq" id="WP_367434114.1">
    <property type="nucleotide sequence ID" value="NZ_CP108413.1"/>
</dbReference>
<dbReference type="Proteomes" id="UP001610990">
    <property type="component" value="Unassembled WGS sequence"/>
</dbReference>
<dbReference type="InterPro" id="IPR003779">
    <property type="entry name" value="CMD-like"/>
</dbReference>
<dbReference type="PANTHER" id="PTHR34846:SF11">
    <property type="entry name" value="4-CARBOXYMUCONOLACTONE DECARBOXYLASE FAMILY PROTEIN (AFU_ORTHOLOGUE AFUA_6G11590)"/>
    <property type="match status" value="1"/>
</dbReference>
<dbReference type="EMBL" id="JBIRGH010000001">
    <property type="protein sequence ID" value="MFH8582810.1"/>
    <property type="molecule type" value="Genomic_DNA"/>
</dbReference>
<evidence type="ECO:0000313" key="3">
    <source>
        <dbReference type="Proteomes" id="UP001610990"/>
    </source>
</evidence>
<comment type="caution">
    <text evidence="2">The sequence shown here is derived from an EMBL/GenBank/DDBJ whole genome shotgun (WGS) entry which is preliminary data.</text>
</comment>
<proteinExistence type="predicted"/>
<gene>
    <name evidence="2" type="ORF">ACH4GP_00225</name>
</gene>
<accession>A0ABW7R460</accession>
<dbReference type="SUPFAM" id="SSF69118">
    <property type="entry name" value="AhpD-like"/>
    <property type="match status" value="1"/>
</dbReference>
<sequence>MTRIGYCATMPDEVRKLAAERGNLNVYRALAHAGPPFAGWMLAGRAALTSKVVPARLRELVILRTGHLMRCPYEIAQHTPMAEGAGIGSRQLRALAADGRLADGGFTPTELTVLEMTTELVTTASLTPALLDRVRESLGDERLLEVLMIINRWSGLALMINALDVDIDTDTHFSMPTDDPH</sequence>
<protein>
    <submittedName>
        <fullName evidence="2">Carboxymuconolactone decarboxylase family protein</fullName>
    </submittedName>
</protein>
<evidence type="ECO:0000313" key="2">
    <source>
        <dbReference type="EMBL" id="MFH8582810.1"/>
    </source>
</evidence>
<dbReference type="InterPro" id="IPR029032">
    <property type="entry name" value="AhpD-like"/>
</dbReference>
<dbReference type="PANTHER" id="PTHR34846">
    <property type="entry name" value="4-CARBOXYMUCONOLACTONE DECARBOXYLASE FAMILY PROTEIN (AFU_ORTHOLOGUE AFUA_6G11590)"/>
    <property type="match status" value="1"/>
</dbReference>
<evidence type="ECO:0000259" key="1">
    <source>
        <dbReference type="Pfam" id="PF02627"/>
    </source>
</evidence>
<dbReference type="Pfam" id="PF02627">
    <property type="entry name" value="CMD"/>
    <property type="match status" value="1"/>
</dbReference>